<dbReference type="EMBL" id="JAGFBS010000049">
    <property type="protein sequence ID" value="KAG6370496.1"/>
    <property type="molecule type" value="Genomic_DNA"/>
</dbReference>
<feature type="compositionally biased region" description="Low complexity" evidence="1">
    <location>
        <begin position="55"/>
        <end position="73"/>
    </location>
</feature>
<dbReference type="Pfam" id="PF20149">
    <property type="entry name" value="DUF6532"/>
    <property type="match status" value="1"/>
</dbReference>
<accession>A0A8I2YEK3</accession>
<keyword evidence="4" id="KW-1185">Reference proteome</keyword>
<comment type="caution">
    <text evidence="3">The sequence shown here is derived from an EMBL/GenBank/DDBJ whole genome shotgun (WGS) entry which is preliminary data.</text>
</comment>
<evidence type="ECO:0000313" key="3">
    <source>
        <dbReference type="EMBL" id="KAG6370496.1"/>
    </source>
</evidence>
<evidence type="ECO:0000259" key="2">
    <source>
        <dbReference type="Pfam" id="PF20149"/>
    </source>
</evidence>
<dbReference type="AlphaFoldDB" id="A0A8I2YEK3"/>
<feature type="compositionally biased region" description="Polar residues" evidence="1">
    <location>
        <begin position="31"/>
        <end position="47"/>
    </location>
</feature>
<gene>
    <name evidence="3" type="ORF">JVT61DRAFT_11382</name>
</gene>
<name>A0A8I2YEK3_9AGAM</name>
<dbReference type="OrthoDB" id="2693344at2759"/>
<feature type="region of interest" description="Disordered" evidence="1">
    <location>
        <begin position="27"/>
        <end position="90"/>
    </location>
</feature>
<proteinExistence type="predicted"/>
<evidence type="ECO:0000256" key="1">
    <source>
        <dbReference type="SAM" id="MobiDB-lite"/>
    </source>
</evidence>
<feature type="region of interest" description="Disordered" evidence="1">
    <location>
        <begin position="361"/>
        <end position="392"/>
    </location>
</feature>
<feature type="compositionally biased region" description="Pro residues" evidence="1">
    <location>
        <begin position="366"/>
        <end position="375"/>
    </location>
</feature>
<evidence type="ECO:0000313" key="4">
    <source>
        <dbReference type="Proteomes" id="UP000683000"/>
    </source>
</evidence>
<reference evidence="3" key="1">
    <citation type="submission" date="2021-03" db="EMBL/GenBank/DDBJ databases">
        <title>Evolutionary innovations through gain and loss of genes in the ectomycorrhizal Boletales.</title>
        <authorList>
            <person name="Wu G."/>
            <person name="Miyauchi S."/>
            <person name="Morin E."/>
            <person name="Yang Z.-L."/>
            <person name="Xu J."/>
            <person name="Martin F.M."/>
        </authorList>
    </citation>
    <scope>NUCLEOTIDE SEQUENCE</scope>
    <source>
        <strain evidence="3">BR01</strain>
    </source>
</reference>
<dbReference type="InterPro" id="IPR045341">
    <property type="entry name" value="DUF6532"/>
</dbReference>
<protein>
    <recommendedName>
        <fullName evidence="2">DUF6532 domain-containing protein</fullName>
    </recommendedName>
</protein>
<sequence length="445" mass="49112">MSCSHHAQAALKGGRVVDVLADHQQRRGFNIPSQNRLRSFAESTNLGPSPIDPHSQASSTTRSTTGTSISARSHYAQAGRPRSRNVPRLTDYSDELQEVLRNARLRVLNDMATEVGWMYGDGMDDLRTSNLRENFYAACNSLEMRADFDRQFEFLLAKELTSIRSKLAELAETFTFKYVDCPDPAIETAPTALNQWKSDRIALITDQTNTANFFLHEYDSMGDIVRFFGNSIFEEFHIKFWYTQKVSPVRHFKESYRTTPLPMYALSGVALLCALRREASGQLSNGGRTLRFEGTTFGPFFDAYQEGMNNILQHEDFGPAFRERLLWLHTRGLTTLATSGPGSPRKVAAVAIPAAVRATRTWPGSFPHPHPPSPSPWVDAGPSTSLAGSSSGSLLGPDDDFPYYADSHTFTGYASASSQAVDGGTTTMPVFGYFDEGHAGTSSGN</sequence>
<organism evidence="3 4">
    <name type="scientific">Boletus reticuloceps</name>
    <dbReference type="NCBI Taxonomy" id="495285"/>
    <lineage>
        <taxon>Eukaryota</taxon>
        <taxon>Fungi</taxon>
        <taxon>Dikarya</taxon>
        <taxon>Basidiomycota</taxon>
        <taxon>Agaricomycotina</taxon>
        <taxon>Agaricomycetes</taxon>
        <taxon>Agaricomycetidae</taxon>
        <taxon>Boletales</taxon>
        <taxon>Boletineae</taxon>
        <taxon>Boletaceae</taxon>
        <taxon>Boletoideae</taxon>
        <taxon>Boletus</taxon>
    </lineage>
</organism>
<dbReference type="Proteomes" id="UP000683000">
    <property type="component" value="Unassembled WGS sequence"/>
</dbReference>
<feature type="compositionally biased region" description="Low complexity" evidence="1">
    <location>
        <begin position="380"/>
        <end position="392"/>
    </location>
</feature>
<feature type="domain" description="DUF6532" evidence="2">
    <location>
        <begin position="123"/>
        <end position="309"/>
    </location>
</feature>